<keyword evidence="3" id="KW-0238">DNA-binding</keyword>
<organism evidence="3 4">
    <name type="scientific">Paracoccus versutus</name>
    <name type="common">Thiobacillus versutus</name>
    <dbReference type="NCBI Taxonomy" id="34007"/>
    <lineage>
        <taxon>Bacteria</taxon>
        <taxon>Pseudomonadati</taxon>
        <taxon>Pseudomonadota</taxon>
        <taxon>Alphaproteobacteria</taxon>
        <taxon>Rhodobacterales</taxon>
        <taxon>Paracoccaceae</taxon>
        <taxon>Paracoccus</taxon>
    </lineage>
</organism>
<evidence type="ECO:0000256" key="1">
    <source>
        <dbReference type="SAM" id="MobiDB-lite"/>
    </source>
</evidence>
<comment type="caution">
    <text evidence="3">The sequence shown here is derived from an EMBL/GenBank/DDBJ whole genome shotgun (WGS) entry which is preliminary data.</text>
</comment>
<sequence length="205" mass="22804">MRRGGRRRARADAGARGPGPAREGGGWHGPVFSTRQGQPTPFLRELALTVTTNSDAQPQFGDDDPRTAYNRVFFAILRIHRTLMPQIEKALREVGIADPIWYEILLATEEAGEAGVQMQVLERRLFVPQYALSRHVARIEKAGLIRRAAAGGAGRGQILYIAEAGRGLPARIWQIYVDKIQSAFAPALTTDEAYDLVRVLNRLYR</sequence>
<dbReference type="PROSITE" id="PS50995">
    <property type="entry name" value="HTH_MARR_2"/>
    <property type="match status" value="1"/>
</dbReference>
<dbReference type="InterPro" id="IPR036388">
    <property type="entry name" value="WH-like_DNA-bd_sf"/>
</dbReference>
<name>A0A3D9XGJ7_PARVE</name>
<feature type="domain" description="HTH marR-type" evidence="2">
    <location>
        <begin position="69"/>
        <end position="205"/>
    </location>
</feature>
<dbReference type="GO" id="GO:0003677">
    <property type="term" value="F:DNA binding"/>
    <property type="evidence" value="ECO:0007669"/>
    <property type="project" value="UniProtKB-KW"/>
</dbReference>
<dbReference type="EMBL" id="QTUJ01000002">
    <property type="protein sequence ID" value="REF69564.1"/>
    <property type="molecule type" value="Genomic_DNA"/>
</dbReference>
<dbReference type="Gene3D" id="1.10.10.10">
    <property type="entry name" value="Winged helix-like DNA-binding domain superfamily/Winged helix DNA-binding domain"/>
    <property type="match status" value="1"/>
</dbReference>
<dbReference type="AlphaFoldDB" id="A0A3D9XGJ7"/>
<reference evidence="3 4" key="1">
    <citation type="submission" date="2018-08" db="EMBL/GenBank/DDBJ databases">
        <title>Genomic Encyclopedia of Archaeal and Bacterial Type Strains, Phase II (KMG-II): from individual species to whole genera.</title>
        <authorList>
            <person name="Goeker M."/>
        </authorList>
    </citation>
    <scope>NUCLEOTIDE SEQUENCE [LARGE SCALE GENOMIC DNA]</scope>
    <source>
        <strain evidence="3 4">DSM 17099</strain>
    </source>
</reference>
<accession>A0A3D9XGJ7</accession>
<protein>
    <submittedName>
        <fullName evidence="3">DNA-binding MarR family transcriptional regulator</fullName>
    </submittedName>
</protein>
<dbReference type="GO" id="GO:0003700">
    <property type="term" value="F:DNA-binding transcription factor activity"/>
    <property type="evidence" value="ECO:0007669"/>
    <property type="project" value="InterPro"/>
</dbReference>
<feature type="region of interest" description="Disordered" evidence="1">
    <location>
        <begin position="1"/>
        <end position="37"/>
    </location>
</feature>
<dbReference type="Proteomes" id="UP000256941">
    <property type="component" value="Unassembled WGS sequence"/>
</dbReference>
<evidence type="ECO:0000259" key="2">
    <source>
        <dbReference type="PROSITE" id="PS50995"/>
    </source>
</evidence>
<feature type="compositionally biased region" description="Low complexity" evidence="1">
    <location>
        <begin position="12"/>
        <end position="21"/>
    </location>
</feature>
<evidence type="ECO:0000313" key="3">
    <source>
        <dbReference type="EMBL" id="REF69564.1"/>
    </source>
</evidence>
<dbReference type="InterPro" id="IPR000835">
    <property type="entry name" value="HTH_MarR-typ"/>
</dbReference>
<proteinExistence type="predicted"/>
<dbReference type="SUPFAM" id="SSF46785">
    <property type="entry name" value="Winged helix' DNA-binding domain"/>
    <property type="match status" value="1"/>
</dbReference>
<dbReference type="Pfam" id="PF12802">
    <property type="entry name" value="MarR_2"/>
    <property type="match status" value="1"/>
</dbReference>
<evidence type="ECO:0000313" key="4">
    <source>
        <dbReference type="Proteomes" id="UP000256941"/>
    </source>
</evidence>
<dbReference type="InterPro" id="IPR036390">
    <property type="entry name" value="WH_DNA-bd_sf"/>
</dbReference>
<gene>
    <name evidence="3" type="ORF">BDD41_2274</name>
</gene>